<gene>
    <name evidence="1" type="ORF">Bpfe_021068</name>
</gene>
<organism evidence="1 2">
    <name type="scientific">Biomphalaria pfeifferi</name>
    <name type="common">Bloodfluke planorb</name>
    <name type="synonym">Freshwater snail</name>
    <dbReference type="NCBI Taxonomy" id="112525"/>
    <lineage>
        <taxon>Eukaryota</taxon>
        <taxon>Metazoa</taxon>
        <taxon>Spiralia</taxon>
        <taxon>Lophotrochozoa</taxon>
        <taxon>Mollusca</taxon>
        <taxon>Gastropoda</taxon>
        <taxon>Heterobranchia</taxon>
        <taxon>Euthyneura</taxon>
        <taxon>Panpulmonata</taxon>
        <taxon>Hygrophila</taxon>
        <taxon>Lymnaeoidea</taxon>
        <taxon>Planorbidae</taxon>
        <taxon>Biomphalaria</taxon>
    </lineage>
</organism>
<dbReference type="AlphaFoldDB" id="A0AAD8F2P3"/>
<dbReference type="Proteomes" id="UP001233172">
    <property type="component" value="Unassembled WGS sequence"/>
</dbReference>
<reference evidence="1" key="2">
    <citation type="submission" date="2023-04" db="EMBL/GenBank/DDBJ databases">
        <authorList>
            <person name="Bu L."/>
            <person name="Lu L."/>
            <person name="Laidemitt M.R."/>
            <person name="Zhang S.M."/>
            <person name="Mutuku M."/>
            <person name="Mkoji G."/>
            <person name="Steinauer M."/>
            <person name="Loker E.S."/>
        </authorList>
    </citation>
    <scope>NUCLEOTIDE SEQUENCE</scope>
    <source>
        <strain evidence="1">KasaAsao</strain>
        <tissue evidence="1">Whole Snail</tissue>
    </source>
</reference>
<comment type="caution">
    <text evidence="1">The sequence shown here is derived from an EMBL/GenBank/DDBJ whole genome shotgun (WGS) entry which is preliminary data.</text>
</comment>
<dbReference type="EMBL" id="JASAOG010000125">
    <property type="protein sequence ID" value="KAK0049532.1"/>
    <property type="molecule type" value="Genomic_DNA"/>
</dbReference>
<reference evidence="1" key="1">
    <citation type="journal article" date="2023" name="PLoS Negl. Trop. Dis.">
        <title>A genome sequence for Biomphalaria pfeifferi, the major vector snail for the human-infecting parasite Schistosoma mansoni.</title>
        <authorList>
            <person name="Bu L."/>
            <person name="Lu L."/>
            <person name="Laidemitt M.R."/>
            <person name="Zhang S.M."/>
            <person name="Mutuku M."/>
            <person name="Mkoji G."/>
            <person name="Steinauer M."/>
            <person name="Loker E.S."/>
        </authorList>
    </citation>
    <scope>NUCLEOTIDE SEQUENCE</scope>
    <source>
        <strain evidence="1">KasaAsao</strain>
    </source>
</reference>
<evidence type="ECO:0000313" key="1">
    <source>
        <dbReference type="EMBL" id="KAK0049532.1"/>
    </source>
</evidence>
<proteinExistence type="predicted"/>
<sequence>MNRDADILACQLQSLLVEVNPLKEEKTALEEKLKTKAFEMERLADRIECNEALFRQRRAVDDLNKKLEVELGNVKRSNSKLVTKFNALTSSHYDLKREYNLYLDKLYFHHHTI</sequence>
<evidence type="ECO:0000313" key="2">
    <source>
        <dbReference type="Proteomes" id="UP001233172"/>
    </source>
</evidence>
<keyword evidence="2" id="KW-1185">Reference proteome</keyword>
<name>A0AAD8F2P3_BIOPF</name>
<accession>A0AAD8F2P3</accession>
<protein>
    <submittedName>
        <fullName evidence="1">Uncharacterized protein</fullName>
    </submittedName>
</protein>